<evidence type="ECO:0000313" key="1">
    <source>
        <dbReference type="EMBL" id="KAF9630231.1"/>
    </source>
</evidence>
<proteinExistence type="predicted"/>
<name>A0A8H7MC40_9PEZI</name>
<evidence type="ECO:0008006" key="3">
    <source>
        <dbReference type="Google" id="ProtNLM"/>
    </source>
</evidence>
<evidence type="ECO:0000313" key="2">
    <source>
        <dbReference type="Proteomes" id="UP000627934"/>
    </source>
</evidence>
<dbReference type="Proteomes" id="UP000627934">
    <property type="component" value="Unassembled WGS sequence"/>
</dbReference>
<dbReference type="EMBL" id="MDYX01000037">
    <property type="protein sequence ID" value="KAF9630231.1"/>
    <property type="molecule type" value="Genomic_DNA"/>
</dbReference>
<comment type="caution">
    <text evidence="1">The sequence shown here is derived from an EMBL/GenBank/DDBJ whole genome shotgun (WGS) entry which is preliminary data.</text>
</comment>
<accession>A0A8H7MC40</accession>
<sequence>MPGRNVLRQLPEQVPLDKNNLLTGSSVATASASGLAALILYCVQFATLTKPSNASGFATMDNFGKMKLHDERKMALGRIPTEPSSMGIFLLVGHLFHTDELDYWSERGKHLWIWKSVHFS</sequence>
<protein>
    <recommendedName>
        <fullName evidence="3">Peptidase S8/S53 domain-containing protein</fullName>
    </recommendedName>
</protein>
<organism evidence="1 2">
    <name type="scientific">Lasiodiplodia theobromae</name>
    <dbReference type="NCBI Taxonomy" id="45133"/>
    <lineage>
        <taxon>Eukaryota</taxon>
        <taxon>Fungi</taxon>
        <taxon>Dikarya</taxon>
        <taxon>Ascomycota</taxon>
        <taxon>Pezizomycotina</taxon>
        <taxon>Dothideomycetes</taxon>
        <taxon>Dothideomycetes incertae sedis</taxon>
        <taxon>Botryosphaeriales</taxon>
        <taxon>Botryosphaeriaceae</taxon>
        <taxon>Lasiodiplodia</taxon>
    </lineage>
</organism>
<reference evidence="1" key="2">
    <citation type="journal article" date="2018" name="DNA Res.">
        <title>Comparative genome and transcriptome analyses reveal adaptations to opportunistic infections in woody plant degrading pathogens of Botryosphaeriaceae.</title>
        <authorList>
            <person name="Yan J.Y."/>
            <person name="Zhao W.S."/>
            <person name="Chen Z."/>
            <person name="Xing Q.K."/>
            <person name="Zhang W."/>
            <person name="Chethana K.W.T."/>
            <person name="Xue M.F."/>
            <person name="Xu J.P."/>
            <person name="Phillips A.J.L."/>
            <person name="Wang Y."/>
            <person name="Liu J.H."/>
            <person name="Liu M."/>
            <person name="Zhou Y."/>
            <person name="Jayawardena R.S."/>
            <person name="Manawasinghe I.S."/>
            <person name="Huang J.B."/>
            <person name="Qiao G.H."/>
            <person name="Fu C.Y."/>
            <person name="Guo F.F."/>
            <person name="Dissanayake A.J."/>
            <person name="Peng Y.L."/>
            <person name="Hyde K.D."/>
            <person name="Li X.H."/>
        </authorList>
    </citation>
    <scope>NUCLEOTIDE SEQUENCE</scope>
    <source>
        <strain evidence="1">CSS-01s</strain>
    </source>
</reference>
<reference evidence="1" key="1">
    <citation type="submission" date="2016-08" db="EMBL/GenBank/DDBJ databases">
        <authorList>
            <person name="Yan J."/>
        </authorList>
    </citation>
    <scope>NUCLEOTIDE SEQUENCE</scope>
    <source>
        <strain evidence="1">CSS-01s</strain>
    </source>
</reference>
<dbReference type="AlphaFoldDB" id="A0A8H7MC40"/>
<gene>
    <name evidence="1" type="ORF">BFW01_g412</name>
</gene>